<protein>
    <submittedName>
        <fullName evidence="4">Vascular non-inflammatory molecule 3-like protein</fullName>
    </submittedName>
</protein>
<dbReference type="AlphaFoldDB" id="A0A443RVQ7"/>
<dbReference type="STRING" id="299467.A0A443RVQ7"/>
<gene>
    <name evidence="4" type="ORF">B4U80_03564</name>
</gene>
<dbReference type="PANTHER" id="PTHR10609">
    <property type="entry name" value="BIOTINIDASE-RELATED"/>
    <property type="match status" value="1"/>
</dbReference>
<dbReference type="Gene3D" id="3.60.110.10">
    <property type="entry name" value="Carbon-nitrogen hydrolase"/>
    <property type="match status" value="1"/>
</dbReference>
<dbReference type="OrthoDB" id="6419659at2759"/>
<accession>A0A443RVQ7</accession>
<keyword evidence="2" id="KW-0732">Signal</keyword>
<comment type="similarity">
    <text evidence="1">Belongs to the carbon-nitrogen hydrolase superfamily. BTD/VNN family.</text>
</comment>
<dbReference type="InterPro" id="IPR040154">
    <property type="entry name" value="Biotinidase/VNN"/>
</dbReference>
<feature type="non-terminal residue" evidence="4">
    <location>
        <position position="1"/>
    </location>
</feature>
<dbReference type="InterPro" id="IPR003010">
    <property type="entry name" value="C-N_Hydrolase"/>
</dbReference>
<sequence>FWCFILLFCFSTSFQFIYTKEECFRAAVYESVLIKDKYVWLKQEEFKHLEVYNFVAKQAAKNGSQTIVFPEHGLAKYYDRNKMYQYSEEVTNEKAKTKTIRSKTNSTKTKLYCKRYVANMVEVEFCSPNQQGCPSDGRFQYKTAIAFDSNGTILTKYRKYHLFGEIDLFNKPNKQEFSTFDTPFGKFGMLICFDSLFKDPKSGLIEEHGASTFTMPTWWYSLVNLNPDTCFSLIT</sequence>
<organism evidence="4 5">
    <name type="scientific">Leptotrombidium deliense</name>
    <dbReference type="NCBI Taxonomy" id="299467"/>
    <lineage>
        <taxon>Eukaryota</taxon>
        <taxon>Metazoa</taxon>
        <taxon>Ecdysozoa</taxon>
        <taxon>Arthropoda</taxon>
        <taxon>Chelicerata</taxon>
        <taxon>Arachnida</taxon>
        <taxon>Acari</taxon>
        <taxon>Acariformes</taxon>
        <taxon>Trombidiformes</taxon>
        <taxon>Prostigmata</taxon>
        <taxon>Anystina</taxon>
        <taxon>Parasitengona</taxon>
        <taxon>Trombiculoidea</taxon>
        <taxon>Trombiculidae</taxon>
        <taxon>Leptotrombidium</taxon>
    </lineage>
</organism>
<dbReference type="InterPro" id="IPR036526">
    <property type="entry name" value="C-N_Hydrolase_sf"/>
</dbReference>
<evidence type="ECO:0000313" key="5">
    <source>
        <dbReference type="Proteomes" id="UP000288716"/>
    </source>
</evidence>
<dbReference type="PROSITE" id="PS50263">
    <property type="entry name" value="CN_HYDROLASE"/>
    <property type="match status" value="1"/>
</dbReference>
<comment type="caution">
    <text evidence="4">The sequence shown here is derived from an EMBL/GenBank/DDBJ whole genome shotgun (WGS) entry which is preliminary data.</text>
</comment>
<dbReference type="SUPFAM" id="SSF56317">
    <property type="entry name" value="Carbon-nitrogen hydrolase"/>
    <property type="match status" value="1"/>
</dbReference>
<proteinExistence type="inferred from homology"/>
<feature type="signal peptide" evidence="2">
    <location>
        <begin position="1"/>
        <end position="19"/>
    </location>
</feature>
<reference evidence="4 5" key="1">
    <citation type="journal article" date="2018" name="Gigascience">
        <title>Genomes of trombidid mites reveal novel predicted allergens and laterally-transferred genes associated with secondary metabolism.</title>
        <authorList>
            <person name="Dong X."/>
            <person name="Chaisiri K."/>
            <person name="Xia D."/>
            <person name="Armstrong S.D."/>
            <person name="Fang Y."/>
            <person name="Donnelly M.J."/>
            <person name="Kadowaki T."/>
            <person name="McGarry J.W."/>
            <person name="Darby A.C."/>
            <person name="Makepeace B.L."/>
        </authorList>
    </citation>
    <scope>NUCLEOTIDE SEQUENCE [LARGE SCALE GENOMIC DNA]</scope>
    <source>
        <strain evidence="4">UoL-UT</strain>
    </source>
</reference>
<name>A0A443RVQ7_9ACAR</name>
<feature type="chain" id="PRO_5019473612" evidence="2">
    <location>
        <begin position="20"/>
        <end position="235"/>
    </location>
</feature>
<feature type="domain" description="CN hydrolase" evidence="3">
    <location>
        <begin position="29"/>
        <end position="235"/>
    </location>
</feature>
<dbReference type="PANTHER" id="PTHR10609:SF27">
    <property type="entry name" value="CN HYDROLASE DOMAIN-CONTAINING PROTEIN-RELATED"/>
    <property type="match status" value="1"/>
</dbReference>
<dbReference type="VEuPathDB" id="VectorBase:LDEU012604"/>
<dbReference type="Pfam" id="PF00795">
    <property type="entry name" value="CN_hydrolase"/>
    <property type="match status" value="1"/>
</dbReference>
<keyword evidence="5" id="KW-1185">Reference proteome</keyword>
<dbReference type="EMBL" id="NCKV01026120">
    <property type="protein sequence ID" value="RWS19436.1"/>
    <property type="molecule type" value="Genomic_DNA"/>
</dbReference>
<dbReference type="Proteomes" id="UP000288716">
    <property type="component" value="Unassembled WGS sequence"/>
</dbReference>
<evidence type="ECO:0000256" key="1">
    <source>
        <dbReference type="ARBA" id="ARBA00008225"/>
    </source>
</evidence>
<evidence type="ECO:0000259" key="3">
    <source>
        <dbReference type="PROSITE" id="PS50263"/>
    </source>
</evidence>
<evidence type="ECO:0000256" key="2">
    <source>
        <dbReference type="SAM" id="SignalP"/>
    </source>
</evidence>
<evidence type="ECO:0000313" key="4">
    <source>
        <dbReference type="EMBL" id="RWS19436.1"/>
    </source>
</evidence>